<dbReference type="InterPro" id="IPR033116">
    <property type="entry name" value="TRYPSIN_SER"/>
</dbReference>
<dbReference type="SMART" id="SM00020">
    <property type="entry name" value="Tryp_SPc"/>
    <property type="match status" value="1"/>
</dbReference>
<gene>
    <name evidence="10" type="ORF">NQ314_016129</name>
</gene>
<dbReference type="AlphaFoldDB" id="A0AAV8WX49"/>
<evidence type="ECO:0000256" key="4">
    <source>
        <dbReference type="ARBA" id="ARBA00022801"/>
    </source>
</evidence>
<evidence type="ECO:0000313" key="11">
    <source>
        <dbReference type="Proteomes" id="UP001162156"/>
    </source>
</evidence>
<dbReference type="GO" id="GO:0006508">
    <property type="term" value="P:proteolysis"/>
    <property type="evidence" value="ECO:0007669"/>
    <property type="project" value="UniProtKB-KW"/>
</dbReference>
<dbReference type="GO" id="GO:0004252">
    <property type="term" value="F:serine-type endopeptidase activity"/>
    <property type="evidence" value="ECO:0007669"/>
    <property type="project" value="InterPro"/>
</dbReference>
<dbReference type="InterPro" id="IPR009003">
    <property type="entry name" value="Peptidase_S1_PA"/>
</dbReference>
<comment type="subcellular location">
    <subcellularLocation>
        <location evidence="1">Secreted</location>
        <location evidence="1">Extracellular space</location>
    </subcellularLocation>
</comment>
<dbReference type="InterPro" id="IPR043504">
    <property type="entry name" value="Peptidase_S1_PA_chymotrypsin"/>
</dbReference>
<dbReference type="SUPFAM" id="SSF50494">
    <property type="entry name" value="Trypsin-like serine proteases"/>
    <property type="match status" value="1"/>
</dbReference>
<accession>A0AAV8WX49</accession>
<dbReference type="Gene3D" id="2.40.10.10">
    <property type="entry name" value="Trypsin-like serine proteases"/>
    <property type="match status" value="1"/>
</dbReference>
<dbReference type="PRINTS" id="PR00722">
    <property type="entry name" value="CHYMOTRYPSIN"/>
</dbReference>
<dbReference type="PANTHER" id="PTHR24276:SF98">
    <property type="entry name" value="FI18310P1-RELATED"/>
    <property type="match status" value="1"/>
</dbReference>
<protein>
    <recommendedName>
        <fullName evidence="9">Peptidase S1 domain-containing protein</fullName>
    </recommendedName>
</protein>
<evidence type="ECO:0000256" key="1">
    <source>
        <dbReference type="ARBA" id="ARBA00004239"/>
    </source>
</evidence>
<sequence>MKTVFVIALIGAACAFPKVTENPQFKRIYVDPLKPISEKVIPRIINGREAIPHSIPYQAYIIVTGENGRWLCSGSLISPNYVLTAAHCVIDGVSAEVYLGSHNILQPESTRVIVTSYNLTAHKDYGELFISNDIGLIKLPTPVELDEDVNVVSLPGLTAYTNYEGRNARVSGWGLTIGGGTTSQVLMEVNSTVISNDLCNSYYGIVEESQICLSGVGGVGPCNGDSGGPLVLGNEQIGITSYGVLGCPPDYPSGFTRIASYLDWIEQHTDLKF</sequence>
<dbReference type="PANTHER" id="PTHR24276">
    <property type="entry name" value="POLYSERASE-RELATED"/>
    <property type="match status" value="1"/>
</dbReference>
<dbReference type="EMBL" id="JANEYF010004487">
    <property type="protein sequence ID" value="KAJ8931008.1"/>
    <property type="molecule type" value="Genomic_DNA"/>
</dbReference>
<dbReference type="GO" id="GO:0005576">
    <property type="term" value="C:extracellular region"/>
    <property type="evidence" value="ECO:0007669"/>
    <property type="project" value="UniProtKB-SubCell"/>
</dbReference>
<evidence type="ECO:0000259" key="9">
    <source>
        <dbReference type="PROSITE" id="PS50240"/>
    </source>
</evidence>
<dbReference type="Pfam" id="PF00089">
    <property type="entry name" value="Trypsin"/>
    <property type="match status" value="1"/>
</dbReference>
<evidence type="ECO:0000256" key="7">
    <source>
        <dbReference type="RuleBase" id="RU363034"/>
    </source>
</evidence>
<keyword evidence="11" id="KW-1185">Reference proteome</keyword>
<keyword evidence="6" id="KW-1015">Disulfide bond</keyword>
<evidence type="ECO:0000256" key="3">
    <source>
        <dbReference type="ARBA" id="ARBA00022670"/>
    </source>
</evidence>
<keyword evidence="5 7" id="KW-0720">Serine protease</keyword>
<feature type="chain" id="PRO_5043653446" description="Peptidase S1 domain-containing protein" evidence="8">
    <location>
        <begin position="16"/>
        <end position="273"/>
    </location>
</feature>
<proteinExistence type="inferred from homology"/>
<dbReference type="CDD" id="cd00190">
    <property type="entry name" value="Tryp_SPc"/>
    <property type="match status" value="1"/>
</dbReference>
<dbReference type="PROSITE" id="PS00134">
    <property type="entry name" value="TRYPSIN_HIS"/>
    <property type="match status" value="1"/>
</dbReference>
<feature type="domain" description="Peptidase S1" evidence="9">
    <location>
        <begin position="44"/>
        <end position="270"/>
    </location>
</feature>
<evidence type="ECO:0000256" key="2">
    <source>
        <dbReference type="ARBA" id="ARBA00007664"/>
    </source>
</evidence>
<dbReference type="InterPro" id="IPR001314">
    <property type="entry name" value="Peptidase_S1A"/>
</dbReference>
<dbReference type="InterPro" id="IPR001254">
    <property type="entry name" value="Trypsin_dom"/>
</dbReference>
<dbReference type="InterPro" id="IPR050430">
    <property type="entry name" value="Peptidase_S1"/>
</dbReference>
<dbReference type="PROSITE" id="PS00135">
    <property type="entry name" value="TRYPSIN_SER"/>
    <property type="match status" value="1"/>
</dbReference>
<feature type="signal peptide" evidence="8">
    <location>
        <begin position="1"/>
        <end position="15"/>
    </location>
</feature>
<reference evidence="10" key="1">
    <citation type="journal article" date="2023" name="Insect Mol. Biol.">
        <title>Genome sequencing provides insights into the evolution of gene families encoding plant cell wall-degrading enzymes in longhorned beetles.</title>
        <authorList>
            <person name="Shin N.R."/>
            <person name="Okamura Y."/>
            <person name="Kirsch R."/>
            <person name="Pauchet Y."/>
        </authorList>
    </citation>
    <scope>NUCLEOTIDE SEQUENCE</scope>
    <source>
        <strain evidence="10">RBIC_L_NR</strain>
    </source>
</reference>
<dbReference type="Proteomes" id="UP001162156">
    <property type="component" value="Unassembled WGS sequence"/>
</dbReference>
<keyword evidence="8" id="KW-0732">Signal</keyword>
<dbReference type="PROSITE" id="PS50240">
    <property type="entry name" value="TRYPSIN_DOM"/>
    <property type="match status" value="1"/>
</dbReference>
<keyword evidence="4 7" id="KW-0378">Hydrolase</keyword>
<dbReference type="FunFam" id="2.40.10.10:FF:000068">
    <property type="entry name" value="transmembrane protease serine 2"/>
    <property type="match status" value="1"/>
</dbReference>
<name>A0AAV8WX49_9CUCU</name>
<dbReference type="InterPro" id="IPR018114">
    <property type="entry name" value="TRYPSIN_HIS"/>
</dbReference>
<dbReference type="FunFam" id="2.40.10.10:FF:000036">
    <property type="entry name" value="Trypsin beta"/>
    <property type="match status" value="1"/>
</dbReference>
<comment type="similarity">
    <text evidence="2">Belongs to the peptidase S1 family.</text>
</comment>
<keyword evidence="3 7" id="KW-0645">Protease</keyword>
<evidence type="ECO:0000256" key="5">
    <source>
        <dbReference type="ARBA" id="ARBA00022825"/>
    </source>
</evidence>
<comment type="caution">
    <text evidence="10">The sequence shown here is derived from an EMBL/GenBank/DDBJ whole genome shotgun (WGS) entry which is preliminary data.</text>
</comment>
<organism evidence="10 11">
    <name type="scientific">Rhamnusium bicolor</name>
    <dbReference type="NCBI Taxonomy" id="1586634"/>
    <lineage>
        <taxon>Eukaryota</taxon>
        <taxon>Metazoa</taxon>
        <taxon>Ecdysozoa</taxon>
        <taxon>Arthropoda</taxon>
        <taxon>Hexapoda</taxon>
        <taxon>Insecta</taxon>
        <taxon>Pterygota</taxon>
        <taxon>Neoptera</taxon>
        <taxon>Endopterygota</taxon>
        <taxon>Coleoptera</taxon>
        <taxon>Polyphaga</taxon>
        <taxon>Cucujiformia</taxon>
        <taxon>Chrysomeloidea</taxon>
        <taxon>Cerambycidae</taxon>
        <taxon>Lepturinae</taxon>
        <taxon>Rhagiini</taxon>
        <taxon>Rhamnusium</taxon>
    </lineage>
</organism>
<evidence type="ECO:0000256" key="6">
    <source>
        <dbReference type="ARBA" id="ARBA00023157"/>
    </source>
</evidence>
<evidence type="ECO:0000313" key="10">
    <source>
        <dbReference type="EMBL" id="KAJ8931008.1"/>
    </source>
</evidence>
<evidence type="ECO:0000256" key="8">
    <source>
        <dbReference type="SAM" id="SignalP"/>
    </source>
</evidence>